<keyword evidence="12" id="KW-1185">Reference proteome</keyword>
<gene>
    <name evidence="11" type="ORF">TEA_015724</name>
</gene>
<organism evidence="11 12">
    <name type="scientific">Camellia sinensis var. sinensis</name>
    <name type="common">China tea</name>
    <dbReference type="NCBI Taxonomy" id="542762"/>
    <lineage>
        <taxon>Eukaryota</taxon>
        <taxon>Viridiplantae</taxon>
        <taxon>Streptophyta</taxon>
        <taxon>Embryophyta</taxon>
        <taxon>Tracheophyta</taxon>
        <taxon>Spermatophyta</taxon>
        <taxon>Magnoliopsida</taxon>
        <taxon>eudicotyledons</taxon>
        <taxon>Gunneridae</taxon>
        <taxon>Pentapetalae</taxon>
        <taxon>asterids</taxon>
        <taxon>Ericales</taxon>
        <taxon>Theaceae</taxon>
        <taxon>Camellia</taxon>
    </lineage>
</organism>
<dbReference type="SMART" id="SM00768">
    <property type="entry name" value="X8"/>
    <property type="match status" value="1"/>
</dbReference>
<dbReference type="Gene3D" id="3.60.21.10">
    <property type="match status" value="1"/>
</dbReference>
<evidence type="ECO:0000256" key="9">
    <source>
        <dbReference type="SAM" id="SignalP"/>
    </source>
</evidence>
<dbReference type="GO" id="GO:0098552">
    <property type="term" value="C:side of membrane"/>
    <property type="evidence" value="ECO:0007669"/>
    <property type="project" value="UniProtKB-KW"/>
</dbReference>
<keyword evidence="5" id="KW-0472">Membrane</keyword>
<accession>A0A4S4EK25</accession>
<dbReference type="PANTHER" id="PTHR31044:SF47">
    <property type="entry name" value="CARBOHYDRATE-BINDING X8 DOMAIN SUPERFAMILY PROTEIN"/>
    <property type="match status" value="1"/>
</dbReference>
<dbReference type="Gene3D" id="1.20.58.1040">
    <property type="match status" value="1"/>
</dbReference>
<keyword evidence="7" id="KW-0325">Glycoprotein</keyword>
<dbReference type="InterPro" id="IPR029052">
    <property type="entry name" value="Metallo-depent_PP-like"/>
</dbReference>
<evidence type="ECO:0000259" key="10">
    <source>
        <dbReference type="SMART" id="SM00768"/>
    </source>
</evidence>
<evidence type="ECO:0000256" key="7">
    <source>
        <dbReference type="ARBA" id="ARBA00023180"/>
    </source>
</evidence>
<evidence type="ECO:0000256" key="2">
    <source>
        <dbReference type="ARBA" id="ARBA00022475"/>
    </source>
</evidence>
<keyword evidence="6" id="KW-1015">Disulfide bond</keyword>
<dbReference type="EMBL" id="SDRB02003775">
    <property type="protein sequence ID" value="THG16919.1"/>
    <property type="molecule type" value="Genomic_DNA"/>
</dbReference>
<reference evidence="11 12" key="1">
    <citation type="journal article" date="2018" name="Proc. Natl. Acad. Sci. U.S.A.">
        <title>Draft genome sequence of Camellia sinensis var. sinensis provides insights into the evolution of the tea genome and tea quality.</title>
        <authorList>
            <person name="Wei C."/>
            <person name="Yang H."/>
            <person name="Wang S."/>
            <person name="Zhao J."/>
            <person name="Liu C."/>
            <person name="Gao L."/>
            <person name="Xia E."/>
            <person name="Lu Y."/>
            <person name="Tai Y."/>
            <person name="She G."/>
            <person name="Sun J."/>
            <person name="Cao H."/>
            <person name="Tong W."/>
            <person name="Gao Q."/>
            <person name="Li Y."/>
            <person name="Deng W."/>
            <person name="Jiang X."/>
            <person name="Wang W."/>
            <person name="Chen Q."/>
            <person name="Zhang S."/>
            <person name="Li H."/>
            <person name="Wu J."/>
            <person name="Wang P."/>
            <person name="Li P."/>
            <person name="Shi C."/>
            <person name="Zheng F."/>
            <person name="Jian J."/>
            <person name="Huang B."/>
            <person name="Shan D."/>
            <person name="Shi M."/>
            <person name="Fang C."/>
            <person name="Yue Y."/>
            <person name="Li F."/>
            <person name="Li D."/>
            <person name="Wei S."/>
            <person name="Han B."/>
            <person name="Jiang C."/>
            <person name="Yin Y."/>
            <person name="Xia T."/>
            <person name="Zhang Z."/>
            <person name="Bennetzen J.L."/>
            <person name="Zhao S."/>
            <person name="Wan X."/>
        </authorList>
    </citation>
    <scope>NUCLEOTIDE SEQUENCE [LARGE SCALE GENOMIC DNA]</scope>
    <source>
        <strain evidence="12">cv. Shuchazao</strain>
        <tissue evidence="11">Leaf</tissue>
    </source>
</reference>
<dbReference type="InterPro" id="IPR012946">
    <property type="entry name" value="X8"/>
</dbReference>
<dbReference type="Proteomes" id="UP000306102">
    <property type="component" value="Unassembled WGS sequence"/>
</dbReference>
<evidence type="ECO:0000256" key="6">
    <source>
        <dbReference type="ARBA" id="ARBA00023157"/>
    </source>
</evidence>
<evidence type="ECO:0000256" key="4">
    <source>
        <dbReference type="ARBA" id="ARBA00022729"/>
    </source>
</evidence>
<evidence type="ECO:0000256" key="8">
    <source>
        <dbReference type="ARBA" id="ARBA00023288"/>
    </source>
</evidence>
<sequence length="266" mass="29617">MASLLEVVVVVAMPVLFLMDLSLSTNNSGRVEATWCMTKSDASDQALQTALDYACGARADCAPIQSSGLCYLPNTLQSHVSYAFNSYYQRRGNAPGSCDFSDTATVTRTDPSYGFVKKIQAGYSYHKSKCRTAATWGDCQINSAKTWGPLACELARHAVVLKVNDWVFFHGDLLPHHVTFGIERMNREVSNWMGGLNERDDSPKTFFIATKGYNSVVWNHLYSRDISDLNGHQINQIQSILEGSVQVLGAKAMWWGNYRSQSYIQL</sequence>
<evidence type="ECO:0000256" key="1">
    <source>
        <dbReference type="ARBA" id="ARBA00004609"/>
    </source>
</evidence>
<dbReference type="PANTHER" id="PTHR31044">
    <property type="entry name" value="BETA-1,3 GLUCANASE"/>
    <property type="match status" value="1"/>
</dbReference>
<comment type="caution">
    <text evidence="11">The sequence shown here is derived from an EMBL/GenBank/DDBJ whole genome shotgun (WGS) entry which is preliminary data.</text>
</comment>
<feature type="signal peptide" evidence="9">
    <location>
        <begin position="1"/>
        <end position="24"/>
    </location>
</feature>
<dbReference type="STRING" id="542762.A0A4S4EK25"/>
<evidence type="ECO:0000256" key="3">
    <source>
        <dbReference type="ARBA" id="ARBA00022622"/>
    </source>
</evidence>
<evidence type="ECO:0000313" key="11">
    <source>
        <dbReference type="EMBL" id="THG16919.1"/>
    </source>
</evidence>
<feature type="domain" description="X8" evidence="10">
    <location>
        <begin position="34"/>
        <end position="132"/>
    </location>
</feature>
<dbReference type="GO" id="GO:0005886">
    <property type="term" value="C:plasma membrane"/>
    <property type="evidence" value="ECO:0007669"/>
    <property type="project" value="UniProtKB-SubCell"/>
</dbReference>
<dbReference type="FunFam" id="1.20.58.1040:FF:000001">
    <property type="entry name" value="Glucan endo-1,3-beta-glucosidase 4"/>
    <property type="match status" value="1"/>
</dbReference>
<evidence type="ECO:0000256" key="5">
    <source>
        <dbReference type="ARBA" id="ARBA00023136"/>
    </source>
</evidence>
<dbReference type="Pfam" id="PF07983">
    <property type="entry name" value="X8"/>
    <property type="match status" value="1"/>
</dbReference>
<comment type="subcellular location">
    <subcellularLocation>
        <location evidence="1">Cell membrane</location>
        <topology evidence="1">Lipid-anchor</topology>
        <topology evidence="1">GPI-anchor</topology>
    </subcellularLocation>
</comment>
<keyword evidence="4 9" id="KW-0732">Signal</keyword>
<keyword evidence="3" id="KW-0336">GPI-anchor</keyword>
<feature type="chain" id="PRO_5020689598" description="X8 domain-containing protein" evidence="9">
    <location>
        <begin position="25"/>
        <end position="266"/>
    </location>
</feature>
<dbReference type="GO" id="GO:0009506">
    <property type="term" value="C:plasmodesma"/>
    <property type="evidence" value="ECO:0007669"/>
    <property type="project" value="UniProtKB-ARBA"/>
</dbReference>
<protein>
    <recommendedName>
        <fullName evidence="10">X8 domain-containing protein</fullName>
    </recommendedName>
</protein>
<keyword evidence="2" id="KW-1003">Cell membrane</keyword>
<dbReference type="AlphaFoldDB" id="A0A4S4EK25"/>
<keyword evidence="8" id="KW-0449">Lipoprotein</keyword>
<evidence type="ECO:0000313" key="12">
    <source>
        <dbReference type="Proteomes" id="UP000306102"/>
    </source>
</evidence>
<dbReference type="InterPro" id="IPR044788">
    <property type="entry name" value="X8_dom_prot"/>
</dbReference>
<proteinExistence type="predicted"/>
<name>A0A4S4EK25_CAMSN</name>